<dbReference type="AlphaFoldDB" id="A0ABD7GNY9"/>
<comment type="caution">
    <text evidence="2">The sequence shown here is derived from an EMBL/GenBank/DDBJ whole genome shotgun (WGS) entry which is preliminary data.</text>
</comment>
<protein>
    <submittedName>
        <fullName evidence="2">Uncharacterized protein</fullName>
    </submittedName>
</protein>
<reference evidence="2 3" key="1">
    <citation type="submission" date="2018-07" db="EMBL/GenBank/DDBJ databases">
        <title>The use of a cohorting ward and systematic surveillance cultures for the control of a Klebsiella pneumoniae carbapenemase (KPC)-producing Enterobacteriaceae outbreak.</title>
        <authorList>
            <person name="Doi Y."/>
        </authorList>
    </citation>
    <scope>NUCLEOTIDE SEQUENCE [LARGE SCALE GENOMIC DNA]</scope>
    <source>
        <strain evidence="2 3">1-RC-17-04017</strain>
    </source>
</reference>
<name>A0ABD7GNY9_9ENTR</name>
<evidence type="ECO:0000313" key="3">
    <source>
        <dbReference type="Proteomes" id="UP000255291"/>
    </source>
</evidence>
<proteinExistence type="predicted"/>
<dbReference type="Proteomes" id="UP000255291">
    <property type="component" value="Unassembled WGS sequence"/>
</dbReference>
<gene>
    <name evidence="2" type="ORF">DXF87_25970</name>
</gene>
<accession>A0ABD7GNY9</accession>
<sequence>GGINKKKNKGGRDLKSKNAEVASGAQKIKKNGALYIRTKKKGGKKKKKGGGRAPPAERGGC</sequence>
<feature type="region of interest" description="Disordered" evidence="1">
    <location>
        <begin position="1"/>
        <end position="61"/>
    </location>
</feature>
<organism evidence="2 3">
    <name type="scientific">Enterobacter roggenkampii</name>
    <dbReference type="NCBI Taxonomy" id="1812935"/>
    <lineage>
        <taxon>Bacteria</taxon>
        <taxon>Pseudomonadati</taxon>
        <taxon>Pseudomonadota</taxon>
        <taxon>Gammaproteobacteria</taxon>
        <taxon>Enterobacterales</taxon>
        <taxon>Enterobacteriaceae</taxon>
        <taxon>Enterobacter</taxon>
        <taxon>Enterobacter cloacae complex</taxon>
    </lineage>
</organism>
<evidence type="ECO:0000313" key="2">
    <source>
        <dbReference type="EMBL" id="RDT52683.1"/>
    </source>
</evidence>
<dbReference type="EMBL" id="QRBW01000299">
    <property type="protein sequence ID" value="RDT52683.1"/>
    <property type="molecule type" value="Genomic_DNA"/>
</dbReference>
<dbReference type="RefSeq" id="WP_205744078.1">
    <property type="nucleotide sequence ID" value="NZ_QRBW01000299.1"/>
</dbReference>
<feature type="non-terminal residue" evidence="2">
    <location>
        <position position="1"/>
    </location>
</feature>
<feature type="compositionally biased region" description="Basic residues" evidence="1">
    <location>
        <begin position="37"/>
        <end position="50"/>
    </location>
</feature>
<evidence type="ECO:0000256" key="1">
    <source>
        <dbReference type="SAM" id="MobiDB-lite"/>
    </source>
</evidence>